<evidence type="ECO:0000313" key="3">
    <source>
        <dbReference type="Proteomes" id="UP000243081"/>
    </source>
</evidence>
<dbReference type="Gene3D" id="2.40.50.140">
    <property type="entry name" value="Nucleic acid-binding proteins"/>
    <property type="match status" value="1"/>
</dbReference>
<keyword evidence="3" id="KW-1185">Reference proteome</keyword>
<accession>A0A179I840</accession>
<gene>
    <name evidence="2" type="ORF">LLEC1_01220</name>
</gene>
<dbReference type="InterPro" id="IPR012340">
    <property type="entry name" value="NA-bd_OB-fold"/>
</dbReference>
<sequence>MPPRIMLLAGAPSPSRLDEEECTIQKFTEPFHDFIEAAAGAADDNGTASSGHAAPASAAPKWRSLSLHRKPLHTGFSQANNFLDSSFQAPYKGDDFFCPSSLTSSCDGDDTAKAESDEAALSEFCEQSLAIHNSQPSSQLEDDDDENATTTFLDETSFLSTTTTTSAARPPAPAIPPAHLSDLEDVPSAKQVASLQPQTITLNLIAGILSTAQPRAVTTRWGQTLSLVEVLLGDDTRSGFAVTFWLSSEAAAAATSSSLLSLRRQDVVLLQNVALHVFRGKVYGQSLRRGQTRVHLLWSRRRDARASYTSKALAAAVMDGTGDPQLVKTRVVRDWVIQYVGTDPEVKGLKKHNVWDRPPQDTQ</sequence>
<protein>
    <recommendedName>
        <fullName evidence="4">Telomeric single stranded DNA binding POT1/Cdc13 domain-containing protein</fullName>
    </recommendedName>
</protein>
<dbReference type="OMA" id="DIVLLRM"/>
<dbReference type="Proteomes" id="UP000243081">
    <property type="component" value="Unassembled WGS sequence"/>
</dbReference>
<evidence type="ECO:0000256" key="1">
    <source>
        <dbReference type="SAM" id="MobiDB-lite"/>
    </source>
</evidence>
<name>A0A179I840_CORDF</name>
<proteinExistence type="predicted"/>
<evidence type="ECO:0000313" key="2">
    <source>
        <dbReference type="EMBL" id="OAQ97919.1"/>
    </source>
</evidence>
<feature type="region of interest" description="Disordered" evidence="1">
    <location>
        <begin position="160"/>
        <end position="181"/>
    </location>
</feature>
<dbReference type="AlphaFoldDB" id="A0A179I840"/>
<evidence type="ECO:0008006" key="4">
    <source>
        <dbReference type="Google" id="ProtNLM"/>
    </source>
</evidence>
<reference evidence="2 3" key="1">
    <citation type="submission" date="2016-03" db="EMBL/GenBank/DDBJ databases">
        <title>Fine-scale spatial genetic structure of a fungal parasite of coffee scale insects.</title>
        <authorList>
            <person name="Jackson D."/>
            <person name="Zemenick K.A."/>
            <person name="Malloure B."/>
            <person name="Quandt C.A."/>
            <person name="James T.Y."/>
        </authorList>
    </citation>
    <scope>NUCLEOTIDE SEQUENCE [LARGE SCALE GENOMIC DNA]</scope>
    <source>
        <strain evidence="2 3">UM487</strain>
    </source>
</reference>
<organism evidence="2 3">
    <name type="scientific">Cordyceps confragosa</name>
    <name type="common">Lecanicillium lecanii</name>
    <dbReference type="NCBI Taxonomy" id="2714763"/>
    <lineage>
        <taxon>Eukaryota</taxon>
        <taxon>Fungi</taxon>
        <taxon>Dikarya</taxon>
        <taxon>Ascomycota</taxon>
        <taxon>Pezizomycotina</taxon>
        <taxon>Sordariomycetes</taxon>
        <taxon>Hypocreomycetidae</taxon>
        <taxon>Hypocreales</taxon>
        <taxon>Cordycipitaceae</taxon>
        <taxon>Akanthomyces</taxon>
    </lineage>
</organism>
<dbReference type="SUPFAM" id="SSF50249">
    <property type="entry name" value="Nucleic acid-binding proteins"/>
    <property type="match status" value="1"/>
</dbReference>
<comment type="caution">
    <text evidence="2">The sequence shown here is derived from an EMBL/GenBank/DDBJ whole genome shotgun (WGS) entry which is preliminary data.</text>
</comment>
<dbReference type="EMBL" id="LUKN01003146">
    <property type="protein sequence ID" value="OAQ97919.1"/>
    <property type="molecule type" value="Genomic_DNA"/>
</dbReference>
<dbReference type="OrthoDB" id="5378679at2759"/>